<dbReference type="EMBL" id="AP018042">
    <property type="protein sequence ID" value="BAX78792.1"/>
    <property type="molecule type" value="Genomic_DNA"/>
</dbReference>
<dbReference type="OrthoDB" id="9789742at2"/>
<dbReference type="RefSeq" id="WP_096427707.1">
    <property type="nucleotide sequence ID" value="NZ_AP018042.1"/>
</dbReference>
<dbReference type="Gene3D" id="3.40.720.10">
    <property type="entry name" value="Alkaline Phosphatase, subunit A"/>
    <property type="match status" value="1"/>
</dbReference>
<evidence type="ECO:0000313" key="1">
    <source>
        <dbReference type="EMBL" id="BAX78792.1"/>
    </source>
</evidence>
<reference evidence="2" key="2">
    <citation type="journal article" date="2020" name="Antonie Van Leeuwenhoek">
        <title>Labilibaculum antarcticum sp. nov., a novel facultative anaerobic, psychrotorelant bacterium isolated from marine sediment of Antarctica.</title>
        <authorList>
            <person name="Watanabe M."/>
            <person name="Kojima H."/>
            <person name="Fukui M."/>
        </authorList>
    </citation>
    <scope>NUCLEOTIDE SEQUENCE [LARGE SCALE GENOMIC DNA]</scope>
    <source>
        <strain evidence="2">SPP2</strain>
    </source>
</reference>
<dbReference type="Proteomes" id="UP000218267">
    <property type="component" value="Chromosome"/>
</dbReference>
<dbReference type="AlphaFoldDB" id="A0A1Y1CFH0"/>
<gene>
    <name evidence="1" type="ORF">ALGA_0398</name>
</gene>
<reference evidence="1 2" key="1">
    <citation type="journal article" date="2018" name="Mar. Genomics">
        <title>Complete genome sequence of Marinifilaceae bacterium strain SPP2, isolated from the Antarctic marine sediment.</title>
        <authorList>
            <person name="Watanabe M."/>
            <person name="Kojima H."/>
            <person name="Fukui M."/>
        </authorList>
    </citation>
    <scope>NUCLEOTIDE SEQUENCE [LARGE SCALE GENOMIC DNA]</scope>
    <source>
        <strain evidence="1 2">SPP2</strain>
    </source>
</reference>
<name>A0A1Y1CFH0_9BACT</name>
<dbReference type="InterPro" id="IPR017850">
    <property type="entry name" value="Alkaline_phosphatase_core_sf"/>
</dbReference>
<keyword evidence="2" id="KW-1185">Reference proteome</keyword>
<dbReference type="KEGG" id="mbas:ALGA_0398"/>
<accession>A0A1Y1CFH0</accession>
<evidence type="ECO:0000313" key="2">
    <source>
        <dbReference type="Proteomes" id="UP000218267"/>
    </source>
</evidence>
<proteinExistence type="predicted"/>
<sequence length="94" mass="10847">MSGLDIGTTTLGLAGIEKPSYTEDQDFLASDYTPREYVISTRDRCDFSIDRIRSVQSKDFKYIRNFMTDRPYMQPSYMDADGVGFVKVMKQLHD</sequence>
<protein>
    <submittedName>
        <fullName evidence="1">Uncharacterized protein</fullName>
    </submittedName>
</protein>
<dbReference type="SUPFAM" id="SSF53649">
    <property type="entry name" value="Alkaline phosphatase-like"/>
    <property type="match status" value="1"/>
</dbReference>
<organism evidence="1 2">
    <name type="scientific">Labilibaculum antarcticum</name>
    <dbReference type="NCBI Taxonomy" id="1717717"/>
    <lineage>
        <taxon>Bacteria</taxon>
        <taxon>Pseudomonadati</taxon>
        <taxon>Bacteroidota</taxon>
        <taxon>Bacteroidia</taxon>
        <taxon>Marinilabiliales</taxon>
        <taxon>Marinifilaceae</taxon>
        <taxon>Labilibaculum</taxon>
    </lineage>
</organism>